<dbReference type="Pfam" id="PF00266">
    <property type="entry name" value="Aminotran_5"/>
    <property type="match status" value="1"/>
</dbReference>
<dbReference type="PIRSF" id="PIRSF000524">
    <property type="entry name" value="SPT"/>
    <property type="match status" value="1"/>
</dbReference>
<evidence type="ECO:0000256" key="7">
    <source>
        <dbReference type="RuleBase" id="RU004504"/>
    </source>
</evidence>
<sequence>MKKCGDNKMDLEDTLLMMPGPVPVTPRVLRAMSKPMINHRSAEFAGIYTDCRQILADVFQTKNDIFLLSGSGTAGMEAAVGSVAGSGDKVIAIENGKFGQRFKDLAALYADVVPLEFEWGLPVDLEMVKEKLEEGAKAITLVHNETSAGIMNPAVEIGKLAKKHDAIFIMDGVTSLGGDEVKVDEWGVDIAIVGSQKCLAAPPGMSAVSVSEKAFEAINSMKKRPYYNDLKAYKKSGDKPRPETPYTPALPLFYAMQEALHIVKEEGMEVRIKRHRALSEAVRAAAGAMNIEMFPQLNEYSKYSNTVTAMKAPAGVDGEDVKNDMKKRGVIIAGGQEHLKGKIFRIGNMGNVTARDVLSTIQQLEIVLSKQGYIDSVGAGAEAAMRVIDRV</sequence>
<dbReference type="FunFam" id="3.40.640.10:FF:000027">
    <property type="entry name" value="Serine--pyruvate aminotransferase, mitochondrial"/>
    <property type="match status" value="1"/>
</dbReference>
<dbReference type="InterPro" id="IPR015424">
    <property type="entry name" value="PyrdxlP-dep_Trfase"/>
</dbReference>
<gene>
    <name evidence="9" type="primary">aspC</name>
    <name evidence="9" type="ordered locus">MA_1816</name>
</gene>
<evidence type="ECO:0000256" key="6">
    <source>
        <dbReference type="RuleBase" id="RU004075"/>
    </source>
</evidence>
<evidence type="ECO:0000259" key="8">
    <source>
        <dbReference type="Pfam" id="PF00266"/>
    </source>
</evidence>
<reference evidence="9 10" key="1">
    <citation type="journal article" date="2002" name="Genome Res.">
        <title>The genome of Methanosarcina acetivorans reveals extensive metabolic and physiological diversity.</title>
        <authorList>
            <person name="Galagan J.E."/>
            <person name="Nusbaum C."/>
            <person name="Roy A."/>
            <person name="Endrizzi M.G."/>
            <person name="Macdonald P."/>
            <person name="FitzHugh W."/>
            <person name="Calvo S."/>
            <person name="Engels R."/>
            <person name="Smirnov S."/>
            <person name="Atnoor D."/>
            <person name="Brown A."/>
            <person name="Allen N."/>
            <person name="Naylor J."/>
            <person name="Stange-Thomann N."/>
            <person name="DeArellano K."/>
            <person name="Johnson R."/>
            <person name="Linton L."/>
            <person name="McEwan P."/>
            <person name="McKernan K."/>
            <person name="Talamas J."/>
            <person name="Tirrell A."/>
            <person name="Ye W."/>
            <person name="Zimmer A."/>
            <person name="Barber R.D."/>
            <person name="Cann I."/>
            <person name="Graham D.E."/>
            <person name="Grahame D.A."/>
            <person name="Guss A."/>
            <person name="Hedderich R."/>
            <person name="Ingram-Smith C."/>
            <person name="Kuettner C.H."/>
            <person name="Krzycki J.A."/>
            <person name="Leigh J.A."/>
            <person name="Li W."/>
            <person name="Liu J."/>
            <person name="Mukhopadhyay B."/>
            <person name="Reeve J.N."/>
            <person name="Smith K."/>
            <person name="Springer T.A."/>
            <person name="Umayam L.A."/>
            <person name="White O."/>
            <person name="White R.H."/>
            <person name="de Macario E.C."/>
            <person name="Ferry J.G."/>
            <person name="Jarrell K.F."/>
            <person name="Jing H."/>
            <person name="Macario A.J.L."/>
            <person name="Paulsen I."/>
            <person name="Pritchett M."/>
            <person name="Sowers K.R."/>
            <person name="Swanson R.V."/>
            <person name="Zinder S.H."/>
            <person name="Lander E."/>
            <person name="Metcalf W.W."/>
            <person name="Birren B."/>
        </authorList>
    </citation>
    <scope>NUCLEOTIDE SEQUENCE [LARGE SCALE GENOMIC DNA]</scope>
    <source>
        <strain evidence="10">ATCC 35395 / DSM 2834 / JCM 12185 / C2A</strain>
    </source>
</reference>
<name>Q8TPT9_METAC</name>
<evidence type="ECO:0000256" key="2">
    <source>
        <dbReference type="ARBA" id="ARBA00009236"/>
    </source>
</evidence>
<dbReference type="Proteomes" id="UP000002487">
    <property type="component" value="Chromosome"/>
</dbReference>
<dbReference type="FunCoup" id="Q8TPT9">
    <property type="interactions" value="71"/>
</dbReference>
<organism evidence="9 10">
    <name type="scientific">Methanosarcina acetivorans (strain ATCC 35395 / DSM 2834 / JCM 12185 / C2A)</name>
    <dbReference type="NCBI Taxonomy" id="188937"/>
    <lineage>
        <taxon>Archaea</taxon>
        <taxon>Methanobacteriati</taxon>
        <taxon>Methanobacteriota</taxon>
        <taxon>Stenosarchaea group</taxon>
        <taxon>Methanomicrobia</taxon>
        <taxon>Methanosarcinales</taxon>
        <taxon>Methanosarcinaceae</taxon>
        <taxon>Methanosarcina</taxon>
    </lineage>
</organism>
<keyword evidence="3 9" id="KW-0032">Aminotransferase</keyword>
<dbReference type="PROSITE" id="PS00595">
    <property type="entry name" value="AA_TRANSFER_CLASS_5"/>
    <property type="match status" value="1"/>
</dbReference>
<feature type="domain" description="Aminotransferase class V" evidence="8">
    <location>
        <begin position="36"/>
        <end position="337"/>
    </location>
</feature>
<evidence type="ECO:0000313" key="9">
    <source>
        <dbReference type="EMBL" id="AAM05222.1"/>
    </source>
</evidence>
<dbReference type="Gene3D" id="3.90.1150.10">
    <property type="entry name" value="Aspartate Aminotransferase, domain 1"/>
    <property type="match status" value="1"/>
</dbReference>
<dbReference type="InterPro" id="IPR015422">
    <property type="entry name" value="PyrdxlP-dep_Trfase_small"/>
</dbReference>
<dbReference type="STRING" id="188937.MA_1816"/>
<comment type="cofactor">
    <cofactor evidence="1 7">
        <name>pyridoxal 5'-phosphate</name>
        <dbReference type="ChEBI" id="CHEBI:597326"/>
    </cofactor>
</comment>
<evidence type="ECO:0000256" key="5">
    <source>
        <dbReference type="ARBA" id="ARBA00022898"/>
    </source>
</evidence>
<dbReference type="InterPro" id="IPR015421">
    <property type="entry name" value="PyrdxlP-dep_Trfase_major"/>
</dbReference>
<protein>
    <submittedName>
        <fullName evidence="9">Aspartate aminotransferase</fullName>
    </submittedName>
</protein>
<evidence type="ECO:0000313" key="10">
    <source>
        <dbReference type="Proteomes" id="UP000002487"/>
    </source>
</evidence>
<evidence type="ECO:0000256" key="4">
    <source>
        <dbReference type="ARBA" id="ARBA00022679"/>
    </source>
</evidence>
<dbReference type="InParanoid" id="Q8TPT9"/>
<evidence type="ECO:0000256" key="1">
    <source>
        <dbReference type="ARBA" id="ARBA00001933"/>
    </source>
</evidence>
<dbReference type="InterPro" id="IPR000192">
    <property type="entry name" value="Aminotrans_V_dom"/>
</dbReference>
<dbReference type="PANTHER" id="PTHR21152:SF24">
    <property type="entry name" value="ALANINE--GLYOXYLATE AMINOTRANSFERASE 1"/>
    <property type="match status" value="1"/>
</dbReference>
<comment type="similarity">
    <text evidence="2 6">Belongs to the class-V pyridoxal-phosphate-dependent aminotransferase family.</text>
</comment>
<keyword evidence="10" id="KW-1185">Reference proteome</keyword>
<dbReference type="InterPro" id="IPR024169">
    <property type="entry name" value="SP_NH2Trfase/AEP_transaminase"/>
</dbReference>
<dbReference type="HOGENOM" id="CLU_027686_1_1_2"/>
<dbReference type="GO" id="GO:0008453">
    <property type="term" value="F:alanine-glyoxylate transaminase activity"/>
    <property type="evidence" value="ECO:0000318"/>
    <property type="project" value="GO_Central"/>
</dbReference>
<dbReference type="EnsemblBacteria" id="AAM05222">
    <property type="protein sequence ID" value="AAM05222"/>
    <property type="gene ID" value="MA_1816"/>
</dbReference>
<dbReference type="Gene3D" id="3.40.640.10">
    <property type="entry name" value="Type I PLP-dependent aspartate aminotransferase-like (Major domain)"/>
    <property type="match status" value="1"/>
</dbReference>
<dbReference type="PANTHER" id="PTHR21152">
    <property type="entry name" value="AMINOTRANSFERASE CLASS V"/>
    <property type="match status" value="1"/>
</dbReference>
<accession>Q8TPT9</accession>
<evidence type="ECO:0000256" key="3">
    <source>
        <dbReference type="ARBA" id="ARBA00022576"/>
    </source>
</evidence>
<dbReference type="EMBL" id="AE010299">
    <property type="protein sequence ID" value="AAM05222.1"/>
    <property type="molecule type" value="Genomic_DNA"/>
</dbReference>
<dbReference type="GO" id="GO:0019265">
    <property type="term" value="P:glycine biosynthetic process, by transamination of glyoxylate"/>
    <property type="evidence" value="ECO:0000318"/>
    <property type="project" value="GO_Central"/>
</dbReference>
<proteinExistence type="inferred from homology"/>
<dbReference type="KEGG" id="mac:MA_1816"/>
<dbReference type="PhylomeDB" id="Q8TPT9"/>
<dbReference type="SUPFAM" id="SSF53383">
    <property type="entry name" value="PLP-dependent transferases"/>
    <property type="match status" value="1"/>
</dbReference>
<dbReference type="InterPro" id="IPR020578">
    <property type="entry name" value="Aminotrans_V_PyrdxlP_BS"/>
</dbReference>
<dbReference type="GO" id="GO:0004760">
    <property type="term" value="F:L-serine-pyruvate transaminase activity"/>
    <property type="evidence" value="ECO:0000318"/>
    <property type="project" value="GO_Central"/>
</dbReference>
<keyword evidence="4" id="KW-0808">Transferase</keyword>
<dbReference type="AlphaFoldDB" id="Q8TPT9"/>
<keyword evidence="5" id="KW-0663">Pyridoxal phosphate</keyword>
<dbReference type="GO" id="GO:0005777">
    <property type="term" value="C:peroxisome"/>
    <property type="evidence" value="ECO:0000318"/>
    <property type="project" value="GO_Central"/>
</dbReference>